<evidence type="ECO:0000313" key="1">
    <source>
        <dbReference type="EMBL" id="OQZ88035.1"/>
    </source>
</evidence>
<evidence type="ECO:0000313" key="2">
    <source>
        <dbReference type="Proteomes" id="UP000192319"/>
    </source>
</evidence>
<reference evidence="1 2" key="1">
    <citation type="submission" date="2017-02" db="EMBL/GenBank/DDBJ databases">
        <title>The new phylogeny of genus Mycobacterium.</title>
        <authorList>
            <person name="Tortoli E."/>
            <person name="Trovato A."/>
            <person name="Cirillo D.M."/>
        </authorList>
    </citation>
    <scope>NUCLEOTIDE SEQUENCE [LARGE SCALE GENOMIC DNA]</scope>
    <source>
        <strain evidence="1 2">DSM 45230</strain>
    </source>
</reference>
<sequence length="102" mass="11480">MPIVDDDAIGQRSGVYDAVMEAIESGLSNYRAVRVAPTPIFDRWLELMRARRPVDVPAYLLPKWARPRLEAGEPMQTARVSADDRVVFRPEDAAETVERLGL</sequence>
<proteinExistence type="predicted"/>
<protein>
    <submittedName>
        <fullName evidence="1">Uncharacterized protein</fullName>
    </submittedName>
</protein>
<gene>
    <name evidence="1" type="ORF">BST11_24925</name>
</gene>
<name>A0ABX3R220_9MYCO</name>
<dbReference type="EMBL" id="MVHD01000073">
    <property type="protein sequence ID" value="OQZ88035.1"/>
    <property type="molecule type" value="Genomic_DNA"/>
</dbReference>
<comment type="caution">
    <text evidence="1">The sequence shown here is derived from an EMBL/GenBank/DDBJ whole genome shotgun (WGS) entry which is preliminary data.</text>
</comment>
<organism evidence="1 2">
    <name type="scientific">Mycobacterium alsense</name>
    <dbReference type="NCBI Taxonomy" id="324058"/>
    <lineage>
        <taxon>Bacteria</taxon>
        <taxon>Bacillati</taxon>
        <taxon>Actinomycetota</taxon>
        <taxon>Actinomycetes</taxon>
        <taxon>Mycobacteriales</taxon>
        <taxon>Mycobacteriaceae</taxon>
        <taxon>Mycobacterium</taxon>
    </lineage>
</organism>
<dbReference type="Proteomes" id="UP000192319">
    <property type="component" value="Unassembled WGS sequence"/>
</dbReference>
<accession>A0ABX3R220</accession>
<keyword evidence="2" id="KW-1185">Reference proteome</keyword>